<dbReference type="EMBL" id="VEPZ02001648">
    <property type="protein sequence ID" value="KAE8664511.1"/>
    <property type="molecule type" value="Genomic_DNA"/>
</dbReference>
<evidence type="ECO:0000313" key="11">
    <source>
        <dbReference type="Proteomes" id="UP000436088"/>
    </source>
</evidence>
<evidence type="ECO:0000256" key="7">
    <source>
        <dbReference type="ARBA" id="ARBA00022801"/>
    </source>
</evidence>
<organism evidence="10 11">
    <name type="scientific">Hibiscus syriacus</name>
    <name type="common">Rose of Sharon</name>
    <dbReference type="NCBI Taxonomy" id="106335"/>
    <lineage>
        <taxon>Eukaryota</taxon>
        <taxon>Viridiplantae</taxon>
        <taxon>Streptophyta</taxon>
        <taxon>Embryophyta</taxon>
        <taxon>Tracheophyta</taxon>
        <taxon>Spermatophyta</taxon>
        <taxon>Magnoliopsida</taxon>
        <taxon>eudicotyledons</taxon>
        <taxon>Gunneridae</taxon>
        <taxon>Pentapetalae</taxon>
        <taxon>rosids</taxon>
        <taxon>malvids</taxon>
        <taxon>Malvales</taxon>
        <taxon>Malvaceae</taxon>
        <taxon>Malvoideae</taxon>
        <taxon>Hibiscus</taxon>
    </lineage>
</organism>
<dbReference type="EC" id="3.1.30.1" evidence="3"/>
<evidence type="ECO:0000256" key="4">
    <source>
        <dbReference type="ARBA" id="ARBA00022722"/>
    </source>
</evidence>
<keyword evidence="11" id="KW-1185">Reference proteome</keyword>
<comment type="caution">
    <text evidence="10">The sequence shown here is derived from an EMBL/GenBank/DDBJ whole genome shotgun (WGS) entry which is preliminary data.</text>
</comment>
<comment type="similarity">
    <text evidence="2">Belongs to the nuclease type I family.</text>
</comment>
<gene>
    <name evidence="10" type="ORF">F3Y22_tig00112762pilonHSYRG00151</name>
</gene>
<dbReference type="GO" id="GO:0046872">
    <property type="term" value="F:metal ion binding"/>
    <property type="evidence" value="ECO:0007669"/>
    <property type="project" value="UniProtKB-KW"/>
</dbReference>
<dbReference type="InterPro" id="IPR003154">
    <property type="entry name" value="S1/P1nuclease"/>
</dbReference>
<dbReference type="SUPFAM" id="SSF48537">
    <property type="entry name" value="Phospholipase C/P1 nuclease"/>
    <property type="match status" value="1"/>
</dbReference>
<dbReference type="Gene3D" id="1.10.575.10">
    <property type="entry name" value="P1 Nuclease"/>
    <property type="match status" value="2"/>
</dbReference>
<dbReference type="GO" id="GO:0000014">
    <property type="term" value="F:single-stranded DNA endodeoxyribonuclease activity"/>
    <property type="evidence" value="ECO:0007669"/>
    <property type="project" value="UniProtKB-ARBA"/>
</dbReference>
<keyword evidence="7" id="KW-0378">Hydrolase</keyword>
<evidence type="ECO:0000256" key="5">
    <source>
        <dbReference type="ARBA" id="ARBA00022723"/>
    </source>
</evidence>
<name>A0A6A2WUA6_HIBSY</name>
<evidence type="ECO:0000256" key="1">
    <source>
        <dbReference type="ARBA" id="ARBA00000245"/>
    </source>
</evidence>
<dbReference type="PANTHER" id="PTHR33146">
    <property type="entry name" value="ENDONUCLEASE 4"/>
    <property type="match status" value="1"/>
</dbReference>
<keyword evidence="9" id="KW-0325">Glycoprotein</keyword>
<dbReference type="Pfam" id="PF02265">
    <property type="entry name" value="S1-P1_nuclease"/>
    <property type="match status" value="2"/>
</dbReference>
<evidence type="ECO:0000256" key="8">
    <source>
        <dbReference type="ARBA" id="ARBA00023157"/>
    </source>
</evidence>
<comment type="catalytic activity">
    <reaction evidence="1">
        <text>Endonucleolytic cleavage to 5'-phosphomononucleotide and 5'-phosphooligonucleotide end-products.</text>
        <dbReference type="EC" id="3.1.30.1"/>
    </reaction>
</comment>
<keyword evidence="5" id="KW-0479">Metal-binding</keyword>
<dbReference type="GO" id="GO:0004521">
    <property type="term" value="F:RNA endonuclease activity"/>
    <property type="evidence" value="ECO:0007669"/>
    <property type="project" value="UniProtKB-ARBA"/>
</dbReference>
<dbReference type="Proteomes" id="UP000436088">
    <property type="component" value="Unassembled WGS sequence"/>
</dbReference>
<dbReference type="AlphaFoldDB" id="A0A6A2WUA6"/>
<dbReference type="GO" id="GO:0003676">
    <property type="term" value="F:nucleic acid binding"/>
    <property type="evidence" value="ECO:0007669"/>
    <property type="project" value="InterPro"/>
</dbReference>
<accession>A0A6A2WUA6</accession>
<evidence type="ECO:0000313" key="10">
    <source>
        <dbReference type="EMBL" id="KAE8664511.1"/>
    </source>
</evidence>
<reference evidence="10" key="1">
    <citation type="submission" date="2019-09" db="EMBL/GenBank/DDBJ databases">
        <title>Draft genome information of white flower Hibiscus syriacus.</title>
        <authorList>
            <person name="Kim Y.-M."/>
        </authorList>
    </citation>
    <scope>NUCLEOTIDE SEQUENCE [LARGE SCALE GENOMIC DNA]</scope>
    <source>
        <strain evidence="10">YM2019G1</strain>
    </source>
</reference>
<evidence type="ECO:0000256" key="2">
    <source>
        <dbReference type="ARBA" id="ARBA00009547"/>
    </source>
</evidence>
<keyword evidence="4" id="KW-0540">Nuclease</keyword>
<keyword evidence="6 10" id="KW-0255">Endonuclease</keyword>
<dbReference type="InterPro" id="IPR008947">
    <property type="entry name" value="PLipase_C/P1_nuclease_dom_sf"/>
</dbReference>
<protein>
    <recommendedName>
        <fullName evidence="3">Aspergillus nuclease S1</fullName>
        <ecNumber evidence="3">3.1.30.1</ecNumber>
    </recommendedName>
</protein>
<proteinExistence type="inferred from homology"/>
<dbReference type="CDD" id="cd11010">
    <property type="entry name" value="S1-P1_nuclease"/>
    <property type="match status" value="1"/>
</dbReference>
<dbReference type="GO" id="GO:0006308">
    <property type="term" value="P:DNA catabolic process"/>
    <property type="evidence" value="ECO:0007669"/>
    <property type="project" value="InterPro"/>
</dbReference>
<keyword evidence="8" id="KW-1015">Disulfide bond</keyword>
<evidence type="ECO:0000256" key="3">
    <source>
        <dbReference type="ARBA" id="ARBA00012562"/>
    </source>
</evidence>
<dbReference type="PANTHER" id="PTHR33146:SF14">
    <property type="entry name" value="ENDONUCLEASE 1"/>
    <property type="match status" value="1"/>
</dbReference>
<evidence type="ECO:0000256" key="6">
    <source>
        <dbReference type="ARBA" id="ARBA00022759"/>
    </source>
</evidence>
<sequence>MVVMGRRPSFGVVLLATHGWSKEGHILTSRIAQGLLEPEAAAAVANLLSDYANGDLSSLCVWADQIQKWYRYRWTSPLHFIDTPAGACSGLSLSAGRKGRVLPVQSKTLPHNFCSSGRDLWIVSPMHVGFTSDEGGNTIALRWFRHKSNLDHVWDREIILTALKDYYENNLDTLQEDLVGNFTDGIWHDDVASWEQCDDLLQCSNKYATESITIACKWGYNGIKYGQTLAEEYFYSKMPILMKRIAQGGVRLAMILNKVLGGSEEGFTAAT</sequence>
<evidence type="ECO:0000256" key="9">
    <source>
        <dbReference type="ARBA" id="ARBA00023180"/>
    </source>
</evidence>